<organism evidence="2 3">
    <name type="scientific">Lactococcus lactis</name>
    <dbReference type="NCBI Taxonomy" id="1358"/>
    <lineage>
        <taxon>Bacteria</taxon>
        <taxon>Bacillati</taxon>
        <taxon>Bacillota</taxon>
        <taxon>Bacilli</taxon>
        <taxon>Lactobacillales</taxon>
        <taxon>Streptococcaceae</taxon>
        <taxon>Lactococcus</taxon>
    </lineage>
</organism>
<dbReference type="EMBL" id="JAUCAE010000007">
    <property type="protein sequence ID" value="MDM7546639.1"/>
    <property type="molecule type" value="Genomic_DNA"/>
</dbReference>
<comment type="caution">
    <text evidence="2">The sequence shown here is derived from an EMBL/GenBank/DDBJ whole genome shotgun (WGS) entry which is preliminary data.</text>
</comment>
<name>A0AAW7IZQ9_9LACT</name>
<proteinExistence type="predicted"/>
<dbReference type="Gene3D" id="3.90.550.60">
    <property type="match status" value="1"/>
</dbReference>
<keyword evidence="1" id="KW-0175">Coiled coil</keyword>
<reference evidence="2" key="1">
    <citation type="submission" date="2023-06" db="EMBL/GenBank/DDBJ databases">
        <title>Draft Genome Sequences of lactic acid bacteria strains isolated from fermented milk products.</title>
        <authorList>
            <person name="Elcheninov A.G."/>
            <person name="Klyukina A."/>
            <person name="Zayulina K.S."/>
            <person name="Gavirova L.A."/>
            <person name="Shcherbakova P.A."/>
            <person name="Shestakov A.I."/>
            <person name="Kublanov I.V."/>
            <person name="Kochetkova T.V."/>
        </authorList>
    </citation>
    <scope>NUCLEOTIDE SEQUENCE</scope>
    <source>
        <strain evidence="2">TOM.142</strain>
    </source>
</reference>
<protein>
    <recommendedName>
        <fullName evidence="4">Glycosyltransferase</fullName>
    </recommendedName>
</protein>
<dbReference type="SUPFAM" id="SSF53448">
    <property type="entry name" value="Nucleotide-diphospho-sugar transferases"/>
    <property type="match status" value="1"/>
</dbReference>
<evidence type="ECO:0000313" key="2">
    <source>
        <dbReference type="EMBL" id="MDM7546639.1"/>
    </source>
</evidence>
<feature type="coiled-coil region" evidence="1">
    <location>
        <begin position="740"/>
        <end position="774"/>
    </location>
</feature>
<evidence type="ECO:0000256" key="1">
    <source>
        <dbReference type="SAM" id="Coils"/>
    </source>
</evidence>
<dbReference type="InterPro" id="IPR029044">
    <property type="entry name" value="Nucleotide-diphossugar_trans"/>
</dbReference>
<sequence>MKVPNRIKKVVKRTVKSPNTKPKVYNKELSSQLIGTRFSFGKPNQSVFTNDFTLGEDFKITGYQDDNEYSWNVYQTTLEISDIKGNVTSKFDLSSGNLDFIKGQSTKWDDVKFELIKQSRMVYKFDKAVKDNNEKIKIKATESEYLTEIKNEFRIQNIVFPQSSDEKGQKRELFYRGDEVVSFGNFNIVDGYSDFNTYINSLSLSKWTKYTTANEFFLKLSVKGQFELEVIQNYLTYNDKNIQEKGIESVFEELHQSDVDDVFARNVMNFQSGNSRITNSITRYNFNFDKVTELILPVTTNIKNAMVGFTVIGNAEIHDAGWYTSVSKTNPVDIVINTTTFQKEKYILKNLSNIKEKIIDFENKATGLNQLGEGHLFINVVDNGRTLDAEHINNEFIRVYGNPNVGGAGGFSRGMIETLNLQKNGEYHPTHVIFMDDDIEVLPESFKRVFALLSLIKEEYKDYFIEGGMLDTDSGVKQHEDTGFISKNKDIAYLAVKDGYNLIELKDVLRNNLEYPVDNEYGAWWYCTVPMKYIHENSMSLPIFYRGDDIEFSTRNNAKFITLNGIAVWHMPFYAKKSKSLENYLVPRNSFIDQAVNDFWKDAKILEKYLELYKKEIRMFNYNAADQVLDALDDYLKGPKYIASLKGIEPVLKERKKDEKFSTDIPEEIRLNLHTVNDSWALYPGDYELFVETDNGHGLPDVVLNQADDELENVAIIDQNLADHPAKQFMKKRLVIFDTYNKAYTILERNQEKYENLEKRYSELLDKYQVEGEKIAEEYKNHAKIFHSKDFWENYLRESTEYFDEK</sequence>
<dbReference type="RefSeq" id="WP_251904697.1">
    <property type="nucleotide sequence ID" value="NZ_JAUCAE010000007.1"/>
</dbReference>
<gene>
    <name evidence="2" type="ORF">QUD52_06325</name>
</gene>
<evidence type="ECO:0008006" key="4">
    <source>
        <dbReference type="Google" id="ProtNLM"/>
    </source>
</evidence>
<dbReference type="Proteomes" id="UP001240905">
    <property type="component" value="Unassembled WGS sequence"/>
</dbReference>
<accession>A0AAW7IZQ9</accession>
<evidence type="ECO:0000313" key="3">
    <source>
        <dbReference type="Proteomes" id="UP001240905"/>
    </source>
</evidence>
<dbReference type="AlphaFoldDB" id="A0AAW7IZQ9"/>